<evidence type="ECO:0000313" key="3">
    <source>
        <dbReference type="Proteomes" id="UP000887566"/>
    </source>
</evidence>
<reference evidence="4" key="1">
    <citation type="submission" date="2022-11" db="UniProtKB">
        <authorList>
            <consortium name="WormBaseParasite"/>
        </authorList>
    </citation>
    <scope>IDENTIFICATION</scope>
</reference>
<dbReference type="Pfam" id="PF23925">
    <property type="entry name" value="A-sol_ELP1"/>
    <property type="match status" value="1"/>
</dbReference>
<dbReference type="GO" id="GO:0005829">
    <property type="term" value="C:cytosol"/>
    <property type="evidence" value="ECO:0007669"/>
    <property type="project" value="TreeGrafter"/>
</dbReference>
<dbReference type="GO" id="GO:0000049">
    <property type="term" value="F:tRNA binding"/>
    <property type="evidence" value="ECO:0007669"/>
    <property type="project" value="TreeGrafter"/>
</dbReference>
<keyword evidence="3" id="KW-1185">Reference proteome</keyword>
<dbReference type="Pfam" id="PF23797">
    <property type="entry name" value="Beta-prop_ELP1_2nd"/>
    <property type="match status" value="1"/>
</dbReference>
<feature type="domain" description="ELP1 N-terminal second beta-propeller" evidence="1">
    <location>
        <begin position="40"/>
        <end position="292"/>
    </location>
</feature>
<dbReference type="InterPro" id="IPR056165">
    <property type="entry name" value="Beta-prop_ELP1_2nd"/>
</dbReference>
<evidence type="ECO:0000259" key="2">
    <source>
        <dbReference type="Pfam" id="PF23925"/>
    </source>
</evidence>
<proteinExistence type="predicted"/>
<protein>
    <submittedName>
        <fullName evidence="4">Uncharacterized protein</fullName>
    </submittedName>
</protein>
<dbReference type="GO" id="GO:0033588">
    <property type="term" value="C:elongator holoenzyme complex"/>
    <property type="evidence" value="ECO:0007669"/>
    <property type="project" value="InterPro"/>
</dbReference>
<dbReference type="GO" id="GO:0002926">
    <property type="term" value="P:tRNA wobble base 5-methoxycarbonylmethyl-2-thiouridinylation"/>
    <property type="evidence" value="ECO:0007669"/>
    <property type="project" value="TreeGrafter"/>
</dbReference>
<dbReference type="SUPFAM" id="SSF101908">
    <property type="entry name" value="Putative isomerase YbhE"/>
    <property type="match status" value="1"/>
</dbReference>
<dbReference type="WBParaSite" id="PSAMB.scaffold15826size1473.g36669.t1">
    <property type="protein sequence ID" value="PSAMB.scaffold15826size1473.g36669.t1"/>
    <property type="gene ID" value="PSAMB.scaffold15826size1473.g36669"/>
</dbReference>
<dbReference type="PANTHER" id="PTHR12747:SF0">
    <property type="entry name" value="ELONGATOR COMPLEX PROTEIN 1"/>
    <property type="match status" value="1"/>
</dbReference>
<name>A0A914V8V3_9BILA</name>
<dbReference type="InterPro" id="IPR006849">
    <property type="entry name" value="Elp1"/>
</dbReference>
<feature type="domain" description="ELP1 alpha-solenoid" evidence="2">
    <location>
        <begin position="316"/>
        <end position="388"/>
    </location>
</feature>
<evidence type="ECO:0000313" key="4">
    <source>
        <dbReference type="WBParaSite" id="PSAMB.scaffold15826size1473.g36669.t1"/>
    </source>
</evidence>
<organism evidence="3 4">
    <name type="scientific">Plectus sambesii</name>
    <dbReference type="NCBI Taxonomy" id="2011161"/>
    <lineage>
        <taxon>Eukaryota</taxon>
        <taxon>Metazoa</taxon>
        <taxon>Ecdysozoa</taxon>
        <taxon>Nematoda</taxon>
        <taxon>Chromadorea</taxon>
        <taxon>Plectida</taxon>
        <taxon>Plectina</taxon>
        <taxon>Plectoidea</taxon>
        <taxon>Plectidae</taxon>
        <taxon>Plectus</taxon>
    </lineage>
</organism>
<evidence type="ECO:0000259" key="1">
    <source>
        <dbReference type="Pfam" id="PF23797"/>
    </source>
</evidence>
<dbReference type="InterPro" id="IPR056167">
    <property type="entry name" value="A-sol_ELP1"/>
</dbReference>
<dbReference type="PANTHER" id="PTHR12747">
    <property type="entry name" value="ELONGATOR COMPLEX PROTEIN 1"/>
    <property type="match status" value="1"/>
</dbReference>
<dbReference type="AlphaFoldDB" id="A0A914V8V3"/>
<accession>A0A914V8V3</accession>
<sequence>MWDPETALDLHIVLRSGRYLRLSFCWSVDVSPHDFATVAVIDGAAIRVTPFGKFVIPPPMAKLSIATSAPVNQVAWSKDGRLAALLHNNTIATFTIADDGWKNDQVLAAESLPSDSIVYRIAWNGDGGLTAVLAKANWTLISMRLDANAWRIQDTLHTSDVPIIANCAVKDGHYLQLTNGDWLQRRNDSTTPFEPMLDEGQAVRFRSPNCFSCAVVVVDDVAKAIGLASTYQLYVNNKELATNVNSFAIHDEFVLVTTLAHQLHCIELKSLREAGELSLGAGRAVERGSRLVCACAASTRVILQMPRGNLEAIDPRPLVLHALKRLIDERMYLQALMCMKRHRINMNLLYDHDPQKLTENMAEFVEKISDPLLLNLFLMDLVDDDTTRS</sequence>
<dbReference type="Proteomes" id="UP000887566">
    <property type="component" value="Unplaced"/>
</dbReference>